<keyword evidence="1" id="KW-1133">Transmembrane helix</keyword>
<dbReference type="Proteomes" id="UP000295164">
    <property type="component" value="Unassembled WGS sequence"/>
</dbReference>
<protein>
    <recommendedName>
        <fullName evidence="4">PH domain-containing protein</fullName>
    </recommendedName>
</protein>
<accession>A0A4R4E2U1</accession>
<gene>
    <name evidence="2" type="ORF">E0486_05400</name>
</gene>
<comment type="caution">
    <text evidence="2">The sequence shown here is derived from an EMBL/GenBank/DDBJ whole genome shotgun (WGS) entry which is preliminary data.</text>
</comment>
<evidence type="ECO:0000313" key="3">
    <source>
        <dbReference type="Proteomes" id="UP000295164"/>
    </source>
</evidence>
<dbReference type="RefSeq" id="WP_131851124.1">
    <property type="nucleotide sequence ID" value="NZ_SKFH01000005.1"/>
</dbReference>
<keyword evidence="1" id="KW-0472">Membrane</keyword>
<sequence>MSTLIEIKTKRWQSLLLLPFILGLMIVSYWFVLGPGARPDDPPPPIAKIVVYLLQVVGAFLCAYFLRMTLKPKTVLRVDDKGFVMDTGISTNLIRWEETRCVTEKLVAVAGTAGVHRRELVLAIYLKDPERFRCPYHLLLRGLLAASEQLRGASILIPATYLGRNYEAFKTLAARRTGLPVVPET</sequence>
<feature type="transmembrane region" description="Helical" evidence="1">
    <location>
        <begin position="12"/>
        <end position="33"/>
    </location>
</feature>
<dbReference type="EMBL" id="SKFH01000005">
    <property type="protein sequence ID" value="TCZ73719.1"/>
    <property type="molecule type" value="Genomic_DNA"/>
</dbReference>
<dbReference type="AlphaFoldDB" id="A0A4R4E2U1"/>
<name>A0A4R4E2U1_9BACT</name>
<proteinExistence type="predicted"/>
<keyword evidence="3" id="KW-1185">Reference proteome</keyword>
<reference evidence="2 3" key="1">
    <citation type="submission" date="2019-03" db="EMBL/GenBank/DDBJ databases">
        <authorList>
            <person name="Kim M.K.M."/>
        </authorList>
    </citation>
    <scope>NUCLEOTIDE SEQUENCE [LARGE SCALE GENOMIC DNA]</scope>
    <source>
        <strain evidence="2 3">17J68-15</strain>
    </source>
</reference>
<feature type="transmembrane region" description="Helical" evidence="1">
    <location>
        <begin position="45"/>
        <end position="66"/>
    </location>
</feature>
<keyword evidence="1" id="KW-0812">Transmembrane</keyword>
<evidence type="ECO:0000256" key="1">
    <source>
        <dbReference type="SAM" id="Phobius"/>
    </source>
</evidence>
<evidence type="ECO:0008006" key="4">
    <source>
        <dbReference type="Google" id="ProtNLM"/>
    </source>
</evidence>
<evidence type="ECO:0000313" key="2">
    <source>
        <dbReference type="EMBL" id="TCZ73719.1"/>
    </source>
</evidence>
<organism evidence="2 3">
    <name type="scientific">Flaviaesturariibacter aridisoli</name>
    <dbReference type="NCBI Taxonomy" id="2545761"/>
    <lineage>
        <taxon>Bacteria</taxon>
        <taxon>Pseudomonadati</taxon>
        <taxon>Bacteroidota</taxon>
        <taxon>Chitinophagia</taxon>
        <taxon>Chitinophagales</taxon>
        <taxon>Chitinophagaceae</taxon>
        <taxon>Flaviaestuariibacter</taxon>
    </lineage>
</organism>